<name>A0A371H8F7_MUCPR</name>
<proteinExistence type="predicted"/>
<evidence type="ECO:0000313" key="1">
    <source>
        <dbReference type="EMBL" id="RDX99092.1"/>
    </source>
</evidence>
<evidence type="ECO:0000313" key="2">
    <source>
        <dbReference type="Proteomes" id="UP000257109"/>
    </source>
</evidence>
<dbReference type="EMBL" id="QJKJ01003307">
    <property type="protein sequence ID" value="RDX99092.1"/>
    <property type="molecule type" value="Genomic_DNA"/>
</dbReference>
<protein>
    <submittedName>
        <fullName evidence="1">Uncharacterized protein</fullName>
    </submittedName>
</protein>
<reference evidence="1" key="1">
    <citation type="submission" date="2018-05" db="EMBL/GenBank/DDBJ databases">
        <title>Draft genome of Mucuna pruriens seed.</title>
        <authorList>
            <person name="Nnadi N.E."/>
            <person name="Vos R."/>
            <person name="Hasami M.H."/>
            <person name="Devisetty U.K."/>
            <person name="Aguiy J.C."/>
        </authorList>
    </citation>
    <scope>NUCLEOTIDE SEQUENCE [LARGE SCALE GENOMIC DNA]</scope>
    <source>
        <strain evidence="1">JCA_2017</strain>
    </source>
</reference>
<accession>A0A371H8F7</accession>
<dbReference type="AlphaFoldDB" id="A0A371H8F7"/>
<keyword evidence="2" id="KW-1185">Reference proteome</keyword>
<sequence>MDLIQIYTPVVVLSRSFVDLMFRASDLRHRGVRFIKSFGLAYAKALEVQQRIDENNADPRAIQSLPLY</sequence>
<dbReference type="Proteomes" id="UP000257109">
    <property type="component" value="Unassembled WGS sequence"/>
</dbReference>
<gene>
    <name evidence="1" type="ORF">CR513_17908</name>
</gene>
<dbReference type="OrthoDB" id="10507238at2759"/>
<organism evidence="1 2">
    <name type="scientific">Mucuna pruriens</name>
    <name type="common">Velvet bean</name>
    <name type="synonym">Dolichos pruriens</name>
    <dbReference type="NCBI Taxonomy" id="157652"/>
    <lineage>
        <taxon>Eukaryota</taxon>
        <taxon>Viridiplantae</taxon>
        <taxon>Streptophyta</taxon>
        <taxon>Embryophyta</taxon>
        <taxon>Tracheophyta</taxon>
        <taxon>Spermatophyta</taxon>
        <taxon>Magnoliopsida</taxon>
        <taxon>eudicotyledons</taxon>
        <taxon>Gunneridae</taxon>
        <taxon>Pentapetalae</taxon>
        <taxon>rosids</taxon>
        <taxon>fabids</taxon>
        <taxon>Fabales</taxon>
        <taxon>Fabaceae</taxon>
        <taxon>Papilionoideae</taxon>
        <taxon>50 kb inversion clade</taxon>
        <taxon>NPAAA clade</taxon>
        <taxon>indigoferoid/millettioid clade</taxon>
        <taxon>Phaseoleae</taxon>
        <taxon>Mucuna</taxon>
    </lineage>
</organism>
<comment type="caution">
    <text evidence="1">The sequence shown here is derived from an EMBL/GenBank/DDBJ whole genome shotgun (WGS) entry which is preliminary data.</text>
</comment>